<proteinExistence type="predicted"/>
<evidence type="ECO:0000256" key="1">
    <source>
        <dbReference type="SAM" id="MobiDB-lite"/>
    </source>
</evidence>
<accession>A0A1H8WFN5</accession>
<reference evidence="3 4" key="1">
    <citation type="submission" date="2016-10" db="EMBL/GenBank/DDBJ databases">
        <authorList>
            <person name="de Groot N.N."/>
        </authorList>
    </citation>
    <scope>NUCLEOTIDE SEQUENCE [LARGE SCALE GENOMIC DNA]</scope>
    <source>
        <strain evidence="3 4">DSM 27842</strain>
    </source>
</reference>
<evidence type="ECO:0000313" key="3">
    <source>
        <dbReference type="EMBL" id="SEP26247.1"/>
    </source>
</evidence>
<evidence type="ECO:0000256" key="2">
    <source>
        <dbReference type="SAM" id="SignalP"/>
    </source>
</evidence>
<dbReference type="EMBL" id="FODS01000059">
    <property type="protein sequence ID" value="SEP26247.1"/>
    <property type="molecule type" value="Genomic_DNA"/>
</dbReference>
<protein>
    <submittedName>
        <fullName evidence="3">Uncharacterized protein</fullName>
    </submittedName>
</protein>
<gene>
    <name evidence="3" type="ORF">SAMN04490248_1594</name>
</gene>
<dbReference type="RefSeq" id="WP_093120841.1">
    <property type="nucleotide sequence ID" value="NZ_FODS01000059.1"/>
</dbReference>
<dbReference type="Proteomes" id="UP000198893">
    <property type="component" value="Unassembled WGS sequence"/>
</dbReference>
<dbReference type="AlphaFoldDB" id="A0A1H8WFN5"/>
<feature type="signal peptide" evidence="2">
    <location>
        <begin position="1"/>
        <end position="24"/>
    </location>
</feature>
<organism evidence="3 4">
    <name type="scientific">Salinihabitans flavidus</name>
    <dbReference type="NCBI Taxonomy" id="569882"/>
    <lineage>
        <taxon>Bacteria</taxon>
        <taxon>Pseudomonadati</taxon>
        <taxon>Pseudomonadota</taxon>
        <taxon>Alphaproteobacteria</taxon>
        <taxon>Rhodobacterales</taxon>
        <taxon>Roseobacteraceae</taxon>
        <taxon>Salinihabitans</taxon>
    </lineage>
</organism>
<keyword evidence="2" id="KW-0732">Signal</keyword>
<feature type="chain" id="PRO_5011594065" evidence="2">
    <location>
        <begin position="25"/>
        <end position="170"/>
    </location>
</feature>
<keyword evidence="4" id="KW-1185">Reference proteome</keyword>
<sequence>MRLNATSLAMSAILAAAPVGFANAADVDVDVDAGASTSDNAGGSASASADTRTGASAGNGLAEINTYGELTSTLKAGNSAEPGEIEALEGEIEVDTVLVSSLEGNADTDAPALDEALSAEKMKTDSAQEAVRSNQQIEAAVKAEGYHIDQVVAVQIKSDSEVVVVIDDRA</sequence>
<evidence type="ECO:0000313" key="4">
    <source>
        <dbReference type="Proteomes" id="UP000198893"/>
    </source>
</evidence>
<feature type="region of interest" description="Disordered" evidence="1">
    <location>
        <begin position="36"/>
        <end position="55"/>
    </location>
</feature>
<name>A0A1H8WFN5_9RHOB</name>